<evidence type="ECO:0000256" key="3">
    <source>
        <dbReference type="ARBA" id="ARBA00022679"/>
    </source>
</evidence>
<dbReference type="NCBIfam" id="NF003802">
    <property type="entry name" value="PRK05388.1"/>
    <property type="match status" value="1"/>
</dbReference>
<feature type="binding site" evidence="6">
    <location>
        <position position="187"/>
    </location>
    <ligand>
        <name>substrate</name>
    </ligand>
</feature>
<gene>
    <name evidence="6 7" type="primary">argJ</name>
    <name evidence="7" type="ORF">P4T90_13405</name>
</gene>
<dbReference type="CDD" id="cd02152">
    <property type="entry name" value="OAT"/>
    <property type="match status" value="1"/>
</dbReference>
<evidence type="ECO:0000256" key="4">
    <source>
        <dbReference type="ARBA" id="ARBA00022813"/>
    </source>
</evidence>
<organism evidence="7 8">
    <name type="scientific">Heyndrickxia acidicola</name>
    <dbReference type="NCBI Taxonomy" id="209389"/>
    <lineage>
        <taxon>Bacteria</taxon>
        <taxon>Bacillati</taxon>
        <taxon>Bacillota</taxon>
        <taxon>Bacilli</taxon>
        <taxon>Bacillales</taxon>
        <taxon>Bacillaceae</taxon>
        <taxon>Heyndrickxia</taxon>
    </lineage>
</organism>
<comment type="function">
    <text evidence="6">Catalyzes two activities which are involved in the cyclic version of arginine biosynthesis: the synthesis of N-acetylglutamate from glutamate and acetyl-CoA as the acetyl donor, and of ornithine by transacetylation between N(2)-acetylornithine and glutamate.</text>
</comment>
<dbReference type="PANTHER" id="PTHR23100:SF0">
    <property type="entry name" value="ARGININE BIOSYNTHESIS BIFUNCTIONAL PROTEIN ARGJ, MITOCHONDRIAL"/>
    <property type="match status" value="1"/>
</dbReference>
<evidence type="ECO:0000256" key="2">
    <source>
        <dbReference type="ARBA" id="ARBA00011475"/>
    </source>
</evidence>
<dbReference type="Gene3D" id="3.60.70.12">
    <property type="entry name" value="L-amino peptidase D-ALA esterase/amidase"/>
    <property type="match status" value="1"/>
</dbReference>
<dbReference type="Gene3D" id="3.30.2330.10">
    <property type="entry name" value="arginine biosynthesis bifunctional protein suprefamily"/>
    <property type="match status" value="1"/>
</dbReference>
<evidence type="ECO:0000256" key="5">
    <source>
        <dbReference type="ARBA" id="ARBA00023315"/>
    </source>
</evidence>
<comment type="pathway">
    <text evidence="6">Amino-acid biosynthesis; L-arginine biosynthesis; N(2)-acetyl-L-ornithine from L-glutamate: step 1/4.</text>
</comment>
<feature type="active site" description="Nucleophile" evidence="6">
    <location>
        <position position="198"/>
    </location>
</feature>
<comment type="pathway">
    <text evidence="6">Amino-acid biosynthesis; L-arginine biosynthesis; L-ornithine and N-acetyl-L-glutamate from L-glutamate and N(2)-acetyl-L-ornithine (cyclic): step 1/1.</text>
</comment>
<dbReference type="NCBIfam" id="TIGR00120">
    <property type="entry name" value="ArgJ"/>
    <property type="match status" value="1"/>
</dbReference>
<protein>
    <recommendedName>
        <fullName evidence="6">Arginine biosynthesis bifunctional protein ArgJ</fullName>
    </recommendedName>
    <domain>
        <recommendedName>
            <fullName evidence="6">Glutamate N-acetyltransferase</fullName>
            <ecNumber evidence="6">2.3.1.35</ecNumber>
        </recommendedName>
        <alternativeName>
            <fullName evidence="6">Ornithine acetyltransferase</fullName>
            <shortName evidence="6">OATase</shortName>
        </alternativeName>
        <alternativeName>
            <fullName evidence="6">Ornithine transacetylase</fullName>
        </alternativeName>
    </domain>
    <domain>
        <recommendedName>
            <fullName evidence="6">Amino-acid acetyltransferase</fullName>
            <ecNumber evidence="6">2.3.1.1</ecNumber>
        </recommendedName>
        <alternativeName>
            <fullName evidence="6">N-acetylglutamate synthase</fullName>
            <shortName evidence="6">AGSase</shortName>
        </alternativeName>
    </domain>
    <component>
        <recommendedName>
            <fullName evidence="6">Arginine biosynthesis bifunctional protein ArgJ alpha chain</fullName>
        </recommendedName>
    </component>
    <component>
        <recommendedName>
            <fullName evidence="6">Arginine biosynthesis bifunctional protein ArgJ beta chain</fullName>
        </recommendedName>
    </component>
</protein>
<keyword evidence="6" id="KW-0028">Amino-acid biosynthesis</keyword>
<keyword evidence="6" id="KW-0963">Cytoplasm</keyword>
<feature type="binding site" evidence="6">
    <location>
        <position position="161"/>
    </location>
    <ligand>
        <name>substrate</name>
    </ligand>
</feature>
<dbReference type="SUPFAM" id="SSF56266">
    <property type="entry name" value="DmpA/ArgJ-like"/>
    <property type="match status" value="1"/>
</dbReference>
<dbReference type="InterPro" id="IPR016117">
    <property type="entry name" value="ArgJ-like_dom_sf"/>
</dbReference>
<dbReference type="HAMAP" id="MF_01106">
    <property type="entry name" value="ArgJ"/>
    <property type="match status" value="1"/>
</dbReference>
<feature type="binding site" evidence="6">
    <location>
        <position position="284"/>
    </location>
    <ligand>
        <name>substrate</name>
    </ligand>
</feature>
<comment type="subunit">
    <text evidence="2 6">Heterotetramer of two alpha and two beta chains.</text>
</comment>
<dbReference type="EC" id="2.3.1.1" evidence="6"/>
<keyword evidence="4 6" id="KW-0068">Autocatalytic cleavage</keyword>
<keyword evidence="6" id="KW-0511">Multifunctional enzyme</keyword>
<keyword evidence="3 6" id="KW-0808">Transferase</keyword>
<dbReference type="RefSeq" id="WP_066264367.1">
    <property type="nucleotide sequence ID" value="NZ_JARMAB010000019.1"/>
</dbReference>
<keyword evidence="5 6" id="KW-0012">Acyltransferase</keyword>
<comment type="subcellular location">
    <subcellularLocation>
        <location evidence="6">Cytoplasm</location>
    </subcellularLocation>
</comment>
<proteinExistence type="inferred from homology"/>
<feature type="site" description="Involved in the stabilization of negative charge on the oxyanion by the formation of the oxyanion hole" evidence="6">
    <location>
        <position position="125"/>
    </location>
</feature>
<dbReference type="EC" id="2.3.1.35" evidence="6"/>
<comment type="similarity">
    <text evidence="1 6">Belongs to the ArgJ family.</text>
</comment>
<accession>A0ABU6MHR1</accession>
<feature type="site" description="Involved in the stabilization of negative charge on the oxyanion by the formation of the oxyanion hole" evidence="6">
    <location>
        <position position="124"/>
    </location>
</feature>
<feature type="binding site" evidence="6">
    <location>
        <position position="407"/>
    </location>
    <ligand>
        <name>substrate</name>
    </ligand>
</feature>
<feature type="chain" id="PRO_5044940799" description="Arginine biosynthesis bifunctional protein ArgJ beta chain" evidence="6">
    <location>
        <begin position="198"/>
        <end position="412"/>
    </location>
</feature>
<dbReference type="Gene3D" id="3.10.20.340">
    <property type="entry name" value="ArgJ beta chain, C-terminal domain"/>
    <property type="match status" value="1"/>
</dbReference>
<dbReference type="GO" id="GO:0004358">
    <property type="term" value="F:L-glutamate N-acetyltransferase activity, acting on acetyl-L-ornithine as donor"/>
    <property type="evidence" value="ECO:0007669"/>
    <property type="project" value="UniProtKB-EC"/>
</dbReference>
<dbReference type="InterPro" id="IPR002813">
    <property type="entry name" value="Arg_biosynth_ArgJ"/>
</dbReference>
<dbReference type="PANTHER" id="PTHR23100">
    <property type="entry name" value="ARGININE BIOSYNTHESIS BIFUNCTIONAL PROTEIN ARGJ"/>
    <property type="match status" value="1"/>
</dbReference>
<evidence type="ECO:0000313" key="8">
    <source>
        <dbReference type="Proteomes" id="UP001341444"/>
    </source>
</evidence>
<evidence type="ECO:0000313" key="7">
    <source>
        <dbReference type="EMBL" id="MED1204050.1"/>
    </source>
</evidence>
<evidence type="ECO:0000256" key="1">
    <source>
        <dbReference type="ARBA" id="ARBA00006774"/>
    </source>
</evidence>
<comment type="caution">
    <text evidence="7">The sequence shown here is derived from an EMBL/GenBank/DDBJ whole genome shotgun (WGS) entry which is preliminary data.</text>
</comment>
<feature type="binding site" evidence="6">
    <location>
        <position position="198"/>
    </location>
    <ligand>
        <name>substrate</name>
    </ligand>
</feature>
<dbReference type="Proteomes" id="UP001341444">
    <property type="component" value="Unassembled WGS sequence"/>
</dbReference>
<name>A0ABU6MHR1_9BACI</name>
<feature type="binding site" evidence="6">
    <location>
        <position position="412"/>
    </location>
    <ligand>
        <name>substrate</name>
    </ligand>
</feature>
<dbReference type="InterPro" id="IPR042195">
    <property type="entry name" value="ArgJ_beta_C"/>
</dbReference>
<keyword evidence="6" id="KW-0055">Arginine biosynthesis</keyword>
<feature type="chain" id="PRO_5044940800" description="Arginine biosynthesis bifunctional protein ArgJ alpha chain" evidence="6">
    <location>
        <begin position="1"/>
        <end position="197"/>
    </location>
</feature>
<sequence length="412" mass="44600">MNITVKETKKIKRLKDGHICSPKGYSAGGLHCGIKRKRNDLGWIYSEIPANAAAVYTTNQFQAAPLNITKESLAVEGKLQGIMINSGNANSFTGNEGMDNAYQMRRLFAEKFDIPVHYAGICSTGVIGEQLDMQKIRQGIEKMKDLASDTPVDDFEKAILTTDTFQKRTALEMEMDGKIIRFGGAAKGSGMIHPNMATMLGFITTDACVEKEALQLALKQAVDESFNMITVDGDSSTNDSVLLLANGMAGNEELSPGHPCWEQFMEGLAEICRILAMQIARDGEGATKLVEAVVNGAKTKDEARVIGKTIVGSSLVKAAIFGADANWGRIVNAIGYSGVRVSPSSISIAIGPYVVVENGIPSFFSEEGASNYLKSNELIQIFVNISEGKEWATAWGCDLSYDYVKINASYRT</sequence>
<feature type="site" description="Cleavage; by autolysis" evidence="6">
    <location>
        <begin position="197"/>
        <end position="198"/>
    </location>
</feature>
<reference evidence="7 8" key="1">
    <citation type="submission" date="2023-03" db="EMBL/GenBank/DDBJ databases">
        <title>Bacillus Genome Sequencing.</title>
        <authorList>
            <person name="Dunlap C."/>
        </authorList>
    </citation>
    <scope>NUCLEOTIDE SEQUENCE [LARGE SCALE GENOMIC DNA]</scope>
    <source>
        <strain evidence="7 8">B-23453</strain>
    </source>
</reference>
<dbReference type="EMBL" id="JARMAB010000019">
    <property type="protein sequence ID" value="MED1204050.1"/>
    <property type="molecule type" value="Genomic_DNA"/>
</dbReference>
<dbReference type="Pfam" id="PF01960">
    <property type="entry name" value="ArgJ"/>
    <property type="match status" value="1"/>
</dbReference>
<comment type="catalytic activity">
    <reaction evidence="6">
        <text>N(2)-acetyl-L-ornithine + L-glutamate = N-acetyl-L-glutamate + L-ornithine</text>
        <dbReference type="Rhea" id="RHEA:15349"/>
        <dbReference type="ChEBI" id="CHEBI:29985"/>
        <dbReference type="ChEBI" id="CHEBI:44337"/>
        <dbReference type="ChEBI" id="CHEBI:46911"/>
        <dbReference type="ChEBI" id="CHEBI:57805"/>
        <dbReference type="EC" id="2.3.1.35"/>
    </reaction>
</comment>
<comment type="catalytic activity">
    <reaction evidence="6">
        <text>L-glutamate + acetyl-CoA = N-acetyl-L-glutamate + CoA + H(+)</text>
        <dbReference type="Rhea" id="RHEA:24292"/>
        <dbReference type="ChEBI" id="CHEBI:15378"/>
        <dbReference type="ChEBI" id="CHEBI:29985"/>
        <dbReference type="ChEBI" id="CHEBI:44337"/>
        <dbReference type="ChEBI" id="CHEBI:57287"/>
        <dbReference type="ChEBI" id="CHEBI:57288"/>
        <dbReference type="EC" id="2.3.1.1"/>
    </reaction>
</comment>
<evidence type="ECO:0000256" key="6">
    <source>
        <dbReference type="HAMAP-Rule" id="MF_01106"/>
    </source>
</evidence>
<keyword evidence="8" id="KW-1185">Reference proteome</keyword>